<feature type="compositionally biased region" description="Basic and acidic residues" evidence="1">
    <location>
        <begin position="1202"/>
        <end position="1211"/>
    </location>
</feature>
<dbReference type="EMBL" id="CP046172">
    <property type="protein sequence ID" value="QIS16501.1"/>
    <property type="molecule type" value="Genomic_DNA"/>
</dbReference>
<protein>
    <recommendedName>
        <fullName evidence="2">Tape measure protein N-terminal domain-containing protein</fullName>
    </recommendedName>
</protein>
<name>A0A6G9YTS1_9NOCA</name>
<dbReference type="RefSeq" id="WP_167478565.1">
    <property type="nucleotide sequence ID" value="NZ_CP046172.1"/>
</dbReference>
<accession>A0A6G9YTS1</accession>
<organism evidence="3 4">
    <name type="scientific">Nocardia arthritidis</name>
    <dbReference type="NCBI Taxonomy" id="228602"/>
    <lineage>
        <taxon>Bacteria</taxon>
        <taxon>Bacillati</taxon>
        <taxon>Actinomycetota</taxon>
        <taxon>Actinomycetes</taxon>
        <taxon>Mycobacteriales</taxon>
        <taxon>Nocardiaceae</taxon>
        <taxon>Nocardia</taxon>
    </lineage>
</organism>
<feature type="compositionally biased region" description="Basic and acidic residues" evidence="1">
    <location>
        <begin position="1170"/>
        <end position="1193"/>
    </location>
</feature>
<dbReference type="InterPro" id="IPR013491">
    <property type="entry name" value="Tape_meas_N"/>
</dbReference>
<sequence>MGTEMARGVGDTLRTGFTSAVSAIPFANILTSALNTGLKGAAVATAAAAGGTIATALTKGFERLTAIDTARGKLTGLGHDAEAVSGIMESALAAVKGTAFGLGDAATIAASAVAAGVKPGEQLTAYLKLTADAASIAGSSLGEMGSIINKVQTGQKAYTGDLNMLADRGLPIFQWLQAEYKVSAAQLSKMVEAGKVDSETFKRVIQKNIGGAALASGNTFRGSISNLNAALGRLGAAAEQPTFNRMIGWVNGATAAVDRFTPKTGQLAKQLDAKIFTEFGPRLAKTFNELKSSKVFQDNLSQVKSVFESLVTTGRAAATAIKSIVSTLTGASSATGISTWQILLKTLEATATIANSVLVPALQTIAGLMQNHTGLVTALVAGWLAFRTIPNMLTSFGASLSGTTSQAGAMARNMREVATATGRTAEVAGYGATTLGRFGSAIQQMGTHSPVIARMQSAFLDSAAGATRFGRTAGTASAALVGLRSAAGGVVSALGGPWALAITAATVGVVKFGSDLAEHEQRVKAVGDAWRGLVKSRNDIGVVFNENRGGFDDKAMSNVTAQVGQLNDAMEKAAANRTKWYDVRALFQAPWNDNVRKENWDADQYKAAQSAIENLGMSNERIAQMITGDSSWDQLRTKLESAGQGGKFAAQNLQWLQDTIMQSRQVAANTTPGFFSLSEAFKTIADNASSADQRLTAMKRALDVLSGRPMELGNAMQAYNQVIRQTTESSQGLAEASQGLGQELINTDGSINTKTANGDKLRTSLLQIRDATLDVAKAGGDLGPIYANNAAAFEKLGKQFGLDKDQVTALAASIGYLPDKITMLAELRGANDTTQQLAVIKSLLDKNREGVDIPTDLPAYADVKKKLEELGLKVTNVVGKPGIVKITADTKEAWDKLHEIDLTKISNKTFTVTELYNRVDNGLNNREVRNNAKPYSPESGYVHYETGGSVTGAGTGTSDSIPAMLSHGEHVWTAREVDAVGGQNAMRGLRAAALAGGLKFATGGEVPFGIEEAIKAAQEMEGHAYKWAGIGPSNFDCSGFIGFLQQVAMGLGKATKRLYTTNTLLEGQTAGLKPGTGPSDTWFRVGVSTEHMAATIAGLNVESGGAYGTSGIGGGRAGAADSQFPNKFYLPNELVAGFGSLTTGGKLITWTDDDELELLQLQEAVTQAQQRRDKVYGEEKATDSDKRKADLDVRAAQNKVLKKQEQKDRQGQLEGGTRIAPQAPALQKKYSDDEKSKAELLQAVEQANKNRNQVYDDKTSTEADKQIADIKLQDAIEKLEKGGDSNTKSPANTLKDVFTTFASSAAGILFDAFKAQLPDKISGSRWWDVADKVIALSNYNKDKNSPANGVGDALSNIGTFGAEAFLGQLGYTKKPNQIPDWVKNLKSAAVYDTGGWLPPGGMAVNLSSTPEPIFNSPQQLHAFAGSQLQPAQSGNLTEQDLERYMRLRPVYNITTADVRGAVQEIRTEQKRQSMTYMRR</sequence>
<gene>
    <name evidence="3" type="ORF">F5544_43485</name>
</gene>
<keyword evidence="4" id="KW-1185">Reference proteome</keyword>
<evidence type="ECO:0000313" key="4">
    <source>
        <dbReference type="Proteomes" id="UP000503540"/>
    </source>
</evidence>
<dbReference type="Pfam" id="PF20155">
    <property type="entry name" value="TMP_3"/>
    <property type="match status" value="1"/>
</dbReference>
<dbReference type="Gene3D" id="3.90.1720.10">
    <property type="entry name" value="endopeptidase domain like (from Nostoc punctiforme)"/>
    <property type="match status" value="1"/>
</dbReference>
<feature type="domain" description="Tape measure protein N-terminal" evidence="2">
    <location>
        <begin position="61"/>
        <end position="234"/>
    </location>
</feature>
<dbReference type="Proteomes" id="UP000503540">
    <property type="component" value="Chromosome"/>
</dbReference>
<evidence type="ECO:0000256" key="1">
    <source>
        <dbReference type="SAM" id="MobiDB-lite"/>
    </source>
</evidence>
<dbReference type="KEGG" id="nah:F5544_43485"/>
<reference evidence="3 4" key="1">
    <citation type="journal article" date="2019" name="ACS Chem. Biol.">
        <title>Identification and Mobilization of a Cryptic Antibiotic Biosynthesis Gene Locus from a Human-Pathogenic Nocardia Isolate.</title>
        <authorList>
            <person name="Herisse M."/>
            <person name="Ishida K."/>
            <person name="Porter J.L."/>
            <person name="Howden B."/>
            <person name="Hertweck C."/>
            <person name="Stinear T.P."/>
            <person name="Pidot S.J."/>
        </authorList>
    </citation>
    <scope>NUCLEOTIDE SEQUENCE [LARGE SCALE GENOMIC DNA]</scope>
    <source>
        <strain evidence="3 4">AUSMDU00012717</strain>
    </source>
</reference>
<evidence type="ECO:0000259" key="2">
    <source>
        <dbReference type="Pfam" id="PF20155"/>
    </source>
</evidence>
<proteinExistence type="predicted"/>
<feature type="region of interest" description="Disordered" evidence="1">
    <location>
        <begin position="1167"/>
        <end position="1234"/>
    </location>
</feature>
<evidence type="ECO:0000313" key="3">
    <source>
        <dbReference type="EMBL" id="QIS16501.1"/>
    </source>
</evidence>